<evidence type="ECO:0000256" key="6">
    <source>
        <dbReference type="RuleBase" id="RU003718"/>
    </source>
</evidence>
<keyword evidence="4 6" id="KW-0808">Transferase</keyword>
<dbReference type="Gene3D" id="3.40.50.2000">
    <property type="entry name" value="Glycogen Phosphorylase B"/>
    <property type="match status" value="1"/>
</dbReference>
<feature type="transmembrane region" description="Helical" evidence="8">
    <location>
        <begin position="514"/>
        <end position="537"/>
    </location>
</feature>
<evidence type="ECO:0000313" key="10">
    <source>
        <dbReference type="WBParaSite" id="L893_g1257.t1"/>
    </source>
</evidence>
<feature type="coiled-coil region" evidence="7">
    <location>
        <begin position="100"/>
        <end position="160"/>
    </location>
</feature>
<dbReference type="PANTHER" id="PTHR48043:SF145">
    <property type="entry name" value="FI06409P-RELATED"/>
    <property type="match status" value="1"/>
</dbReference>
<evidence type="ECO:0000256" key="1">
    <source>
        <dbReference type="ARBA" id="ARBA00009995"/>
    </source>
</evidence>
<keyword evidence="9" id="KW-1185">Reference proteome</keyword>
<dbReference type="WBParaSite" id="L893_g1257.t1">
    <property type="protein sequence ID" value="L893_g1257.t1"/>
    <property type="gene ID" value="L893_g1257"/>
</dbReference>
<evidence type="ECO:0000256" key="2">
    <source>
        <dbReference type="ARBA" id="ARBA00012544"/>
    </source>
</evidence>
<evidence type="ECO:0000313" key="9">
    <source>
        <dbReference type="Proteomes" id="UP000095287"/>
    </source>
</evidence>
<comment type="similarity">
    <text evidence="1 6">Belongs to the UDP-glycosyltransferase family.</text>
</comment>
<dbReference type="SUPFAM" id="SSF53756">
    <property type="entry name" value="UDP-Glycosyltransferase/glycogen phosphorylase"/>
    <property type="match status" value="1"/>
</dbReference>
<evidence type="ECO:0000256" key="5">
    <source>
        <dbReference type="ARBA" id="ARBA00047475"/>
    </source>
</evidence>
<dbReference type="CDD" id="cd03784">
    <property type="entry name" value="GT1_Gtf-like"/>
    <property type="match status" value="1"/>
</dbReference>
<dbReference type="Pfam" id="PF00201">
    <property type="entry name" value="UDPGT"/>
    <property type="match status" value="1"/>
</dbReference>
<dbReference type="Proteomes" id="UP000095287">
    <property type="component" value="Unplaced"/>
</dbReference>
<keyword evidence="8" id="KW-0472">Membrane</keyword>
<protein>
    <recommendedName>
        <fullName evidence="2">glucuronosyltransferase</fullName>
        <ecNumber evidence="2">2.4.1.17</ecNumber>
    </recommendedName>
</protein>
<keyword evidence="7" id="KW-0175">Coiled coil</keyword>
<name>A0A1I7Y4G3_9BILA</name>
<organism evidence="9 10">
    <name type="scientific">Steinernema glaseri</name>
    <dbReference type="NCBI Taxonomy" id="37863"/>
    <lineage>
        <taxon>Eukaryota</taxon>
        <taxon>Metazoa</taxon>
        <taxon>Ecdysozoa</taxon>
        <taxon>Nematoda</taxon>
        <taxon>Chromadorea</taxon>
        <taxon>Rhabditida</taxon>
        <taxon>Tylenchina</taxon>
        <taxon>Panagrolaimomorpha</taxon>
        <taxon>Strongyloidoidea</taxon>
        <taxon>Steinernematidae</taxon>
        <taxon>Steinernema</taxon>
    </lineage>
</organism>
<dbReference type="InterPro" id="IPR002213">
    <property type="entry name" value="UDP_glucos_trans"/>
</dbReference>
<keyword evidence="8" id="KW-1133">Transmembrane helix</keyword>
<dbReference type="InterPro" id="IPR050271">
    <property type="entry name" value="UDP-glycosyltransferase"/>
</dbReference>
<accession>A0A1I7Y4G3</accession>
<dbReference type="PANTHER" id="PTHR48043">
    <property type="entry name" value="EG:EG0003.4 PROTEIN-RELATED"/>
    <property type="match status" value="1"/>
</dbReference>
<evidence type="ECO:0000256" key="4">
    <source>
        <dbReference type="ARBA" id="ARBA00022679"/>
    </source>
</evidence>
<dbReference type="PROSITE" id="PS00375">
    <property type="entry name" value="UDPGT"/>
    <property type="match status" value="1"/>
</dbReference>
<reference evidence="10" key="1">
    <citation type="submission" date="2016-11" db="UniProtKB">
        <authorList>
            <consortium name="WormBaseParasite"/>
        </authorList>
    </citation>
    <scope>IDENTIFICATION</scope>
</reference>
<keyword evidence="3 6" id="KW-0328">Glycosyltransferase</keyword>
<comment type="catalytic activity">
    <reaction evidence="5">
        <text>glucuronate acceptor + UDP-alpha-D-glucuronate = acceptor beta-D-glucuronoside + UDP + H(+)</text>
        <dbReference type="Rhea" id="RHEA:21032"/>
        <dbReference type="ChEBI" id="CHEBI:15378"/>
        <dbReference type="ChEBI" id="CHEBI:58052"/>
        <dbReference type="ChEBI" id="CHEBI:58223"/>
        <dbReference type="ChEBI" id="CHEBI:132367"/>
        <dbReference type="ChEBI" id="CHEBI:132368"/>
        <dbReference type="EC" id="2.4.1.17"/>
    </reaction>
</comment>
<evidence type="ECO:0000256" key="7">
    <source>
        <dbReference type="SAM" id="Coils"/>
    </source>
</evidence>
<dbReference type="EC" id="2.4.1.17" evidence="2"/>
<evidence type="ECO:0000256" key="8">
    <source>
        <dbReference type="SAM" id="Phobius"/>
    </source>
</evidence>
<proteinExistence type="inferred from homology"/>
<keyword evidence="8" id="KW-0812">Transmembrane</keyword>
<evidence type="ECO:0000256" key="3">
    <source>
        <dbReference type="ARBA" id="ARBA00022676"/>
    </source>
</evidence>
<sequence>MKGTVLIWDGLPKLIDRPCSPTMDRNSLILAALLFSTISAYKIAVFTPDISNSQVLWNARVCQKLAEAGHDVTMIKMKMFNGNRTEVVIDPKVKVWTFYMADAEQDYEGMQRKHAELIYKEIPVWSNEARKGMNMWMGFMRDACENLLMQKDLIRQLEEERFDLAFTHMYEYCAIGLIHHVKIPTWIWLNSGQLMDMVADFMGVPKPPSYVPPMMSDSKDEMTFLQRAKSFMGHSMMPIFYPSMVIWPETEVFRKHIDPNFPYLGDLARDCPLVMVNSNELYDIPRPTLHKIINIGGLGMKFENAKPLTGKFKELVDAANDVVLFSFGSVANATMMPVEWKKAFMGAFSRFPHLQFIVRYDGADLDAICPENVYLGKWIPQADLLQHPKTRAFITHGGYNSLQESINAAKPVVTIPLFGDQHRNGRLAEKHGFGYYLPKTTISEETISMAIEEILKEKYTAAVERMQRMVKKKPIQPEELLLGWTEFLAEFKTLPNLVPYGTKLGLIHYHNIDVMAVLATIVLLLLTVLYALLKMVFRVGKCLLRKTAAAKLKEQ</sequence>
<dbReference type="FunFam" id="3.40.50.2000:FF:000021">
    <property type="entry name" value="UDP-glucuronosyltransferase"/>
    <property type="match status" value="1"/>
</dbReference>
<dbReference type="InterPro" id="IPR035595">
    <property type="entry name" value="UDP_glycos_trans_CS"/>
</dbReference>
<dbReference type="GO" id="GO:0015020">
    <property type="term" value="F:glucuronosyltransferase activity"/>
    <property type="evidence" value="ECO:0007669"/>
    <property type="project" value="UniProtKB-EC"/>
</dbReference>
<dbReference type="AlphaFoldDB" id="A0A1I7Y4G3"/>